<organism evidence="7 8">
    <name type="scientific">Hallella multisaccharivorax DSM 17128</name>
    <dbReference type="NCBI Taxonomy" id="688246"/>
    <lineage>
        <taxon>Bacteria</taxon>
        <taxon>Pseudomonadati</taxon>
        <taxon>Bacteroidota</taxon>
        <taxon>Bacteroidia</taxon>
        <taxon>Bacteroidales</taxon>
        <taxon>Prevotellaceae</taxon>
        <taxon>Hallella</taxon>
    </lineage>
</organism>
<dbReference type="InterPro" id="IPR044880">
    <property type="entry name" value="NCX_ion-bd_dom_sf"/>
</dbReference>
<feature type="transmembrane region" description="Helical" evidence="5">
    <location>
        <begin position="247"/>
        <end position="266"/>
    </location>
</feature>
<dbReference type="InterPro" id="IPR004837">
    <property type="entry name" value="NaCa_Exmemb"/>
</dbReference>
<feature type="domain" description="Sodium/calcium exchanger membrane region" evidence="6">
    <location>
        <begin position="178"/>
        <end position="318"/>
    </location>
</feature>
<feature type="transmembrane region" description="Helical" evidence="5">
    <location>
        <begin position="12"/>
        <end position="31"/>
    </location>
</feature>
<dbReference type="Gene3D" id="6.10.280.80">
    <property type="entry name" value="NCX, peripheral helical region"/>
    <property type="match status" value="1"/>
</dbReference>
<keyword evidence="8" id="KW-1185">Reference proteome</keyword>
<dbReference type="RefSeq" id="WP_007574347.1">
    <property type="nucleotide sequence ID" value="NZ_BPTS01000001.1"/>
</dbReference>
<dbReference type="Pfam" id="PF01699">
    <property type="entry name" value="Na_Ca_ex"/>
    <property type="match status" value="2"/>
</dbReference>
<keyword evidence="3 5" id="KW-1133">Transmembrane helix</keyword>
<dbReference type="EMBL" id="GL945017">
    <property type="protein sequence ID" value="EGN56994.1"/>
    <property type="molecule type" value="Genomic_DNA"/>
</dbReference>
<dbReference type="InterPro" id="IPR004481">
    <property type="entry name" value="K/Na/Ca-exchanger"/>
</dbReference>
<dbReference type="eggNOG" id="COG0530">
    <property type="taxonomic scope" value="Bacteria"/>
</dbReference>
<evidence type="ECO:0000313" key="7">
    <source>
        <dbReference type="EMBL" id="EGN56994.1"/>
    </source>
</evidence>
<dbReference type="NCBIfam" id="TIGR00367">
    <property type="entry name" value="calcium/sodium antiporter"/>
    <property type="match status" value="1"/>
</dbReference>
<keyword evidence="4 5" id="KW-0472">Membrane</keyword>
<feature type="transmembrane region" description="Helical" evidence="5">
    <location>
        <begin position="272"/>
        <end position="291"/>
    </location>
</feature>
<proteinExistence type="predicted"/>
<dbReference type="Gene3D" id="1.20.1420.30">
    <property type="entry name" value="NCX, central ion-binding region"/>
    <property type="match status" value="1"/>
</dbReference>
<dbReference type="PANTHER" id="PTHR10846">
    <property type="entry name" value="SODIUM/POTASSIUM/CALCIUM EXCHANGER"/>
    <property type="match status" value="1"/>
</dbReference>
<keyword evidence="2 5" id="KW-0812">Transmembrane</keyword>
<dbReference type="GO" id="GO:0006874">
    <property type="term" value="P:intracellular calcium ion homeostasis"/>
    <property type="evidence" value="ECO:0007669"/>
    <property type="project" value="TreeGrafter"/>
</dbReference>
<evidence type="ECO:0000313" key="8">
    <source>
        <dbReference type="Proteomes" id="UP000002772"/>
    </source>
</evidence>
<dbReference type="Proteomes" id="UP000002772">
    <property type="component" value="Unassembled WGS sequence"/>
</dbReference>
<sequence length="321" mass="33847">MNYLLFSFAPEMMWAQILLLLVGIVCVLKSADLLTNGAVGLATKLGVSQMVIGLTIVAIGTSMPEFFVSLVSAVHGTPDLAVGNIVGSNIFNSLLIVGVAALVAPIAIQRVTVKKDIPIAVLASIMLMAMTLDDTISRVDALLLFSVFIAFIWITLRGARSDAQEKESSEQPVGAGKALFLLLVGLVGLLLGSNIFVDNASALAHSWGISDAVIGLTIVAGGTSLPELATSVVAARKGDSGIAIGNVLGSNVFNILMILGVTGLITPMHIQGITMVDLSVMVVSMVLLWLFSFTKFRIERWEGGVLVTSFCGYMVWLLINV</sequence>
<feature type="transmembrane region" description="Helical" evidence="5">
    <location>
        <begin position="90"/>
        <end position="108"/>
    </location>
</feature>
<evidence type="ECO:0000259" key="6">
    <source>
        <dbReference type="Pfam" id="PF01699"/>
    </source>
</evidence>
<feature type="transmembrane region" description="Helical" evidence="5">
    <location>
        <begin position="179"/>
        <end position="197"/>
    </location>
</feature>
<dbReference type="HOGENOM" id="CLU_007948_0_3_10"/>
<feature type="transmembrane region" description="Helical" evidence="5">
    <location>
        <begin position="303"/>
        <end position="319"/>
    </location>
</feature>
<dbReference type="AlphaFoldDB" id="F8NC27"/>
<name>F8NC27_9BACT</name>
<dbReference type="STRING" id="688246.Premu_1581"/>
<dbReference type="PANTHER" id="PTHR10846:SF8">
    <property type="entry name" value="INNER MEMBRANE PROTEIN YRBG"/>
    <property type="match status" value="1"/>
</dbReference>
<evidence type="ECO:0000256" key="5">
    <source>
        <dbReference type="SAM" id="Phobius"/>
    </source>
</evidence>
<reference evidence="8" key="1">
    <citation type="journal article" date="2011" name="Stand. Genomic Sci.">
        <title>Non-contiguous finished genome sequence of the opportunistic oral pathogen Prevotella multisaccharivorax type strain (PPPA20).</title>
        <authorList>
            <person name="Pati A."/>
            <person name="Gronow S."/>
            <person name="Lu M."/>
            <person name="Lapidus A."/>
            <person name="Nolan M."/>
            <person name="Lucas S."/>
            <person name="Hammon N."/>
            <person name="Deshpande S."/>
            <person name="Cheng J.F."/>
            <person name="Tapia R."/>
            <person name="Han C."/>
            <person name="Goodwin L."/>
            <person name="Pitluck S."/>
            <person name="Liolios K."/>
            <person name="Pagani I."/>
            <person name="Mavromatis K."/>
            <person name="Mikhailova N."/>
            <person name="Huntemann M."/>
            <person name="Chen A."/>
            <person name="Palaniappan K."/>
            <person name="Land M."/>
            <person name="Hauser L."/>
            <person name="Detter J.C."/>
            <person name="Brambilla E.M."/>
            <person name="Rohde M."/>
            <person name="Goker M."/>
            <person name="Woyke T."/>
            <person name="Bristow J."/>
            <person name="Eisen J.A."/>
            <person name="Markowitz V."/>
            <person name="Hugenholtz P."/>
            <person name="Kyrpides N.C."/>
            <person name="Klenk H.P."/>
            <person name="Ivanova N."/>
        </authorList>
    </citation>
    <scope>NUCLEOTIDE SEQUENCE [LARGE SCALE GENOMIC DNA]</scope>
    <source>
        <strain evidence="8">DSM 17128</strain>
    </source>
</reference>
<feature type="domain" description="Sodium/calcium exchanger membrane region" evidence="6">
    <location>
        <begin position="17"/>
        <end position="155"/>
    </location>
</feature>
<dbReference type="GO" id="GO:0005886">
    <property type="term" value="C:plasma membrane"/>
    <property type="evidence" value="ECO:0007669"/>
    <property type="project" value="TreeGrafter"/>
</dbReference>
<comment type="subcellular location">
    <subcellularLocation>
        <location evidence="1">Membrane</location>
        <topology evidence="1">Multi-pass membrane protein</topology>
    </subcellularLocation>
</comment>
<gene>
    <name evidence="7" type="ORF">Premu_1581</name>
</gene>
<dbReference type="GO" id="GO:0005262">
    <property type="term" value="F:calcium channel activity"/>
    <property type="evidence" value="ECO:0007669"/>
    <property type="project" value="TreeGrafter"/>
</dbReference>
<dbReference type="GO" id="GO:0008273">
    <property type="term" value="F:calcium, potassium:sodium antiporter activity"/>
    <property type="evidence" value="ECO:0007669"/>
    <property type="project" value="TreeGrafter"/>
</dbReference>
<evidence type="ECO:0000256" key="4">
    <source>
        <dbReference type="ARBA" id="ARBA00023136"/>
    </source>
</evidence>
<feature type="transmembrane region" description="Helical" evidence="5">
    <location>
        <begin position="51"/>
        <end position="70"/>
    </location>
</feature>
<evidence type="ECO:0000256" key="1">
    <source>
        <dbReference type="ARBA" id="ARBA00004141"/>
    </source>
</evidence>
<evidence type="ECO:0000256" key="2">
    <source>
        <dbReference type="ARBA" id="ARBA00022692"/>
    </source>
</evidence>
<accession>F8NC27</accession>
<feature type="transmembrane region" description="Helical" evidence="5">
    <location>
        <begin position="142"/>
        <end position="159"/>
    </location>
</feature>
<evidence type="ECO:0000256" key="3">
    <source>
        <dbReference type="ARBA" id="ARBA00022989"/>
    </source>
</evidence>
<feature type="transmembrane region" description="Helical" evidence="5">
    <location>
        <begin position="212"/>
        <end position="235"/>
    </location>
</feature>
<protein>
    <submittedName>
        <fullName evidence="7">Na+/Ca+ antiporter, CaCA family</fullName>
    </submittedName>
</protein>